<reference evidence="1" key="1">
    <citation type="journal article" date="2020" name="Stud. Mycol.">
        <title>101 Dothideomycetes genomes: a test case for predicting lifestyles and emergence of pathogens.</title>
        <authorList>
            <person name="Haridas S."/>
            <person name="Albert R."/>
            <person name="Binder M."/>
            <person name="Bloem J."/>
            <person name="Labutti K."/>
            <person name="Salamov A."/>
            <person name="Andreopoulos B."/>
            <person name="Baker S."/>
            <person name="Barry K."/>
            <person name="Bills G."/>
            <person name="Bluhm B."/>
            <person name="Cannon C."/>
            <person name="Castanera R."/>
            <person name="Culley D."/>
            <person name="Daum C."/>
            <person name="Ezra D."/>
            <person name="Gonzalez J."/>
            <person name="Henrissat B."/>
            <person name="Kuo A."/>
            <person name="Liang C."/>
            <person name="Lipzen A."/>
            <person name="Lutzoni F."/>
            <person name="Magnuson J."/>
            <person name="Mondo S."/>
            <person name="Nolan M."/>
            <person name="Ohm R."/>
            <person name="Pangilinan J."/>
            <person name="Park H.-J."/>
            <person name="Ramirez L."/>
            <person name="Alfaro M."/>
            <person name="Sun H."/>
            <person name="Tritt A."/>
            <person name="Yoshinaga Y."/>
            <person name="Zwiers L.-H."/>
            <person name="Turgeon B."/>
            <person name="Goodwin S."/>
            <person name="Spatafora J."/>
            <person name="Crous P."/>
            <person name="Grigoriev I."/>
        </authorList>
    </citation>
    <scope>NUCLEOTIDE SEQUENCE</scope>
    <source>
        <strain evidence="1">ATCC 200398</strain>
    </source>
</reference>
<name>A0ACB6RGD8_9PLEO</name>
<proteinExistence type="predicted"/>
<evidence type="ECO:0000313" key="1">
    <source>
        <dbReference type="EMBL" id="KAF2477567.1"/>
    </source>
</evidence>
<gene>
    <name evidence="1" type="ORF">BDR25DRAFT_330304</name>
</gene>
<sequence>MPPLLKKPSKPVFKTDIPFTETTWPLISPEDQEVILDLLCTLLAPIGIYRKTHTQPPKRKSKKRKRATTTTNDAPPPPPLGAHILIGLNSVTRHLSTLATKPSLPATLMSQNNGSSASQNEPPSFTTPAPLTLLILPHPSPSSSLPHAHLPTLVHLASLAHPDLPPTRLIPLSSASEARLASTLQIPRVGAIGIQEGAPGASALVEMVRGKVGTVKCQWIDQALAAEWRGVKIATQKV</sequence>
<evidence type="ECO:0000313" key="2">
    <source>
        <dbReference type="Proteomes" id="UP000799755"/>
    </source>
</evidence>
<dbReference type="Proteomes" id="UP000799755">
    <property type="component" value="Unassembled WGS sequence"/>
</dbReference>
<keyword evidence="2" id="KW-1185">Reference proteome</keyword>
<dbReference type="EMBL" id="MU003492">
    <property type="protein sequence ID" value="KAF2477567.1"/>
    <property type="molecule type" value="Genomic_DNA"/>
</dbReference>
<organism evidence="1 2">
    <name type="scientific">Lindgomyces ingoldianus</name>
    <dbReference type="NCBI Taxonomy" id="673940"/>
    <lineage>
        <taxon>Eukaryota</taxon>
        <taxon>Fungi</taxon>
        <taxon>Dikarya</taxon>
        <taxon>Ascomycota</taxon>
        <taxon>Pezizomycotina</taxon>
        <taxon>Dothideomycetes</taxon>
        <taxon>Pleosporomycetidae</taxon>
        <taxon>Pleosporales</taxon>
        <taxon>Lindgomycetaceae</taxon>
        <taxon>Lindgomyces</taxon>
    </lineage>
</organism>
<accession>A0ACB6RGD8</accession>
<protein>
    <submittedName>
        <fullName evidence="1">Uncharacterized protein</fullName>
    </submittedName>
</protein>
<comment type="caution">
    <text evidence="1">The sequence shown here is derived from an EMBL/GenBank/DDBJ whole genome shotgun (WGS) entry which is preliminary data.</text>
</comment>